<proteinExistence type="predicted"/>
<dbReference type="STRING" id="436010.A0A165ZTX9"/>
<dbReference type="Proteomes" id="UP000076532">
    <property type="component" value="Unassembled WGS sequence"/>
</dbReference>
<dbReference type="SUPFAM" id="SSF54695">
    <property type="entry name" value="POZ domain"/>
    <property type="match status" value="1"/>
</dbReference>
<name>A0A165ZTX9_9AGAM</name>
<gene>
    <name evidence="3" type="ORF">FIBSPDRAFT_197413</name>
</gene>
<evidence type="ECO:0000313" key="3">
    <source>
        <dbReference type="EMBL" id="KZP10927.1"/>
    </source>
</evidence>
<accession>A0A165ZTX9</accession>
<sequence length="390" mass="43261">MSSILTSAPPSPRASSLIDSNELEQPAGQAYIGKGAKGTRHSQYYFKDGNVVFLVEEVLYNVHRYFFERDSAHFRTILENAQAADETNPIALSDVNCSDFDEFIAILYPIDFRRPAEKTTAQWTSILHLAAEWGFESIQLLAIDNLAASAIPIDKIVLGRRYGISDWLPGAYETVCTRTDPLTVEEGMKLGMEDAIRISAARQVYGCAKARYETKHLLEDLGDIFGLEMPTEEVSGGSADAEENDIKDLEDQIVAVQAEFAALPTAIITCGRHPNYGQDTCLLNDKTSCDGCLARRKSNEPAIIACDRNPCYGQDTCLLQGGTSCAACLARRESAGQRLKQEEEAKERRLADLREKRDGKARLARKQERMSLFRPSCLHFQISDYGLNGL</sequence>
<dbReference type="InterPro" id="IPR011333">
    <property type="entry name" value="SKP1/BTB/POZ_sf"/>
</dbReference>
<dbReference type="AlphaFoldDB" id="A0A165ZTX9"/>
<dbReference type="EMBL" id="KV417671">
    <property type="protein sequence ID" value="KZP10927.1"/>
    <property type="molecule type" value="Genomic_DNA"/>
</dbReference>
<keyword evidence="4" id="KW-1185">Reference proteome</keyword>
<organism evidence="3 4">
    <name type="scientific">Athelia psychrophila</name>
    <dbReference type="NCBI Taxonomy" id="1759441"/>
    <lineage>
        <taxon>Eukaryota</taxon>
        <taxon>Fungi</taxon>
        <taxon>Dikarya</taxon>
        <taxon>Basidiomycota</taxon>
        <taxon>Agaricomycotina</taxon>
        <taxon>Agaricomycetes</taxon>
        <taxon>Agaricomycetidae</taxon>
        <taxon>Atheliales</taxon>
        <taxon>Atheliaceae</taxon>
        <taxon>Athelia</taxon>
    </lineage>
</organism>
<dbReference type="InterPro" id="IPR000210">
    <property type="entry name" value="BTB/POZ_dom"/>
</dbReference>
<feature type="region of interest" description="Disordered" evidence="1">
    <location>
        <begin position="1"/>
        <end position="20"/>
    </location>
</feature>
<feature type="compositionally biased region" description="Polar residues" evidence="1">
    <location>
        <begin position="1"/>
        <end position="19"/>
    </location>
</feature>
<dbReference type="OrthoDB" id="2367075at2759"/>
<dbReference type="SMART" id="SM00225">
    <property type="entry name" value="BTB"/>
    <property type="match status" value="1"/>
</dbReference>
<dbReference type="PROSITE" id="PS50097">
    <property type="entry name" value="BTB"/>
    <property type="match status" value="1"/>
</dbReference>
<protein>
    <recommendedName>
        <fullName evidence="2">BTB domain-containing protein</fullName>
    </recommendedName>
</protein>
<evidence type="ECO:0000313" key="4">
    <source>
        <dbReference type="Proteomes" id="UP000076532"/>
    </source>
</evidence>
<feature type="domain" description="BTB" evidence="2">
    <location>
        <begin position="49"/>
        <end position="116"/>
    </location>
</feature>
<evidence type="ECO:0000256" key="1">
    <source>
        <dbReference type="SAM" id="MobiDB-lite"/>
    </source>
</evidence>
<dbReference type="Pfam" id="PF00651">
    <property type="entry name" value="BTB"/>
    <property type="match status" value="1"/>
</dbReference>
<dbReference type="Gene3D" id="3.30.710.10">
    <property type="entry name" value="Potassium Channel Kv1.1, Chain A"/>
    <property type="match status" value="1"/>
</dbReference>
<evidence type="ECO:0000259" key="2">
    <source>
        <dbReference type="PROSITE" id="PS50097"/>
    </source>
</evidence>
<reference evidence="3 4" key="1">
    <citation type="journal article" date="2016" name="Mol. Biol. Evol.">
        <title>Comparative Genomics of Early-Diverging Mushroom-Forming Fungi Provides Insights into the Origins of Lignocellulose Decay Capabilities.</title>
        <authorList>
            <person name="Nagy L.G."/>
            <person name="Riley R."/>
            <person name="Tritt A."/>
            <person name="Adam C."/>
            <person name="Daum C."/>
            <person name="Floudas D."/>
            <person name="Sun H."/>
            <person name="Yadav J.S."/>
            <person name="Pangilinan J."/>
            <person name="Larsson K.H."/>
            <person name="Matsuura K."/>
            <person name="Barry K."/>
            <person name="Labutti K."/>
            <person name="Kuo R."/>
            <person name="Ohm R.A."/>
            <person name="Bhattacharya S.S."/>
            <person name="Shirouzu T."/>
            <person name="Yoshinaga Y."/>
            <person name="Martin F.M."/>
            <person name="Grigoriev I.V."/>
            <person name="Hibbett D.S."/>
        </authorList>
    </citation>
    <scope>NUCLEOTIDE SEQUENCE [LARGE SCALE GENOMIC DNA]</scope>
    <source>
        <strain evidence="3 4">CBS 109695</strain>
    </source>
</reference>